<dbReference type="InterPro" id="IPR000832">
    <property type="entry name" value="GPCR_2_secretin-like"/>
</dbReference>
<keyword evidence="14" id="KW-1015">Disulfide bond</keyword>
<evidence type="ECO:0000256" key="5">
    <source>
        <dbReference type="ARBA" id="ARBA00022525"/>
    </source>
</evidence>
<dbReference type="GO" id="GO:0008201">
    <property type="term" value="F:heparin binding"/>
    <property type="evidence" value="ECO:0007669"/>
    <property type="project" value="UniProtKB-KW"/>
</dbReference>
<keyword evidence="12 17" id="KW-1133">Transmembrane helix</keyword>
<evidence type="ECO:0000256" key="6">
    <source>
        <dbReference type="ARBA" id="ARBA00022674"/>
    </source>
</evidence>
<dbReference type="InterPro" id="IPR000203">
    <property type="entry name" value="GPS"/>
</dbReference>
<evidence type="ECO:0000256" key="14">
    <source>
        <dbReference type="ARBA" id="ARBA00023157"/>
    </source>
</evidence>
<keyword evidence="21" id="KW-1185">Reference proteome</keyword>
<dbReference type="PROSITE" id="PS50261">
    <property type="entry name" value="G_PROTEIN_RECEP_F2_4"/>
    <property type="match status" value="1"/>
</dbReference>
<dbReference type="PANTHER" id="PTHR12011:SF318">
    <property type="entry name" value="ADHESION G-PROTEIN COUPLED RECEPTOR G1"/>
    <property type="match status" value="1"/>
</dbReference>
<feature type="domain" description="GAIN-B" evidence="18">
    <location>
        <begin position="327"/>
        <end position="481"/>
    </location>
</feature>
<dbReference type="AlphaFoldDB" id="M7BWN8"/>
<evidence type="ECO:0000256" key="8">
    <source>
        <dbReference type="ARBA" id="ARBA00022782"/>
    </source>
</evidence>
<dbReference type="PRINTS" id="PR00249">
    <property type="entry name" value="GPCRSECRETIN"/>
</dbReference>
<dbReference type="InterPro" id="IPR017981">
    <property type="entry name" value="GPCR_2-like_7TM"/>
</dbReference>
<accession>M7BWN8</accession>
<evidence type="ECO:0000256" key="2">
    <source>
        <dbReference type="ARBA" id="ARBA00004285"/>
    </source>
</evidence>
<keyword evidence="9" id="KW-0832">Ubl conjugation</keyword>
<dbReference type="FunFam" id="1.20.1070.10:FF:000117">
    <property type="entry name" value="adhesion G-protein coupled receptor G1"/>
    <property type="match status" value="1"/>
</dbReference>
<gene>
    <name evidence="20" type="ORF">UY3_10321</name>
</gene>
<evidence type="ECO:0000256" key="7">
    <source>
        <dbReference type="ARBA" id="ARBA00022692"/>
    </source>
</evidence>
<keyword evidence="6" id="KW-0358">Heparin-binding</keyword>
<dbReference type="STRING" id="8469.M7BWN8"/>
<evidence type="ECO:0000256" key="13">
    <source>
        <dbReference type="ARBA" id="ARBA00023136"/>
    </source>
</evidence>
<dbReference type="Proteomes" id="UP000031443">
    <property type="component" value="Unassembled WGS sequence"/>
</dbReference>
<keyword evidence="20" id="KW-0675">Receptor</keyword>
<feature type="non-terminal residue" evidence="20">
    <location>
        <position position="1"/>
    </location>
</feature>
<keyword evidence="10" id="KW-0130">Cell adhesion</keyword>
<dbReference type="PROSITE" id="PS50221">
    <property type="entry name" value="GAIN_B"/>
    <property type="match status" value="1"/>
</dbReference>
<evidence type="ECO:0000256" key="16">
    <source>
        <dbReference type="ARBA" id="ARBA00093505"/>
    </source>
</evidence>
<evidence type="ECO:0000256" key="3">
    <source>
        <dbReference type="ARBA" id="ARBA00004613"/>
    </source>
</evidence>
<evidence type="ECO:0000256" key="12">
    <source>
        <dbReference type="ARBA" id="ARBA00022989"/>
    </source>
</evidence>
<sequence length="774" mass="87299">GSSRHAEDFRFCGERRQTKISCIIYEMQPENIITIENSAETLKIAAPFPNFYNYTLPDNLGNYRFCLYWYQRDRIFNLTYGRNNYTLSTEANPSFNFSNPSAPQNKSGVPVLSKVSYAYGKGLRNTSLSSAAVYFFSVRGIHHDTSNTPSFRTSARLETTEIKMELWVLGPAVSMAAHGYWSGLRCILVRDMQKLITAFSFLSTWTAEDISKVHEIEEQLRNLSNFMKNPNKPTGRRTNARAPYESMLCSFFPKRRLLHLESDLGKVVFEGESETFGTSTVRATVLKIGPSKASQDLPFMSELEAENSRDRGARMPGDSGEMMKRDPQMILASDLRPMLQRKVGREVHGFAVNLPRILFAQAKGRKKNTESRVLLMDINSQALFQDQNGSRVLGEKVIGITVGNTPVSGLPQDVVLKFFHDQLPLGRNVTPRCVFWDVDSSHGHGSWKSDGCETEAGNNQTVCRCNHLTYFAVLMMSSPGIDYIHKKYLTIITYIGCIISAVASLFTIIFCCCSRRKHRDGTKNIYIHMNLLGAIFLLDVSFLITEHLASIGSGAACRAGGMFLHLSLLCCLTWMGIEGYNLYRLVVEVFNTYVEHFILKLCAVGWGLPIFIVGVIFLADQTNYGPFHIEVFESLEKSTNATICWITAPLIHNIVNLGIFSLVFLFNLVMLGAMVWEIRRQRKRGHKLKHTLVLLGLSLVLGIPWALAFFSFSSGSFQLVVVYLFTIINTLQGFLIFLWYWTMVLQVRELNSYPSPNSCDSTMLPFSTSRNSAD</sequence>
<keyword evidence="11" id="KW-0524">Neurogenesis</keyword>
<keyword evidence="5" id="KW-0964">Secreted</keyword>
<dbReference type="Pfam" id="PF00002">
    <property type="entry name" value="7tm_2"/>
    <property type="match status" value="1"/>
</dbReference>
<evidence type="ECO:0000259" key="19">
    <source>
        <dbReference type="PROSITE" id="PS50261"/>
    </source>
</evidence>
<evidence type="ECO:0000256" key="10">
    <source>
        <dbReference type="ARBA" id="ARBA00022889"/>
    </source>
</evidence>
<dbReference type="PANTHER" id="PTHR12011">
    <property type="entry name" value="ADHESION G-PROTEIN COUPLED RECEPTOR"/>
    <property type="match status" value="1"/>
</dbReference>
<organism evidence="20 21">
    <name type="scientific">Chelonia mydas</name>
    <name type="common">Green sea-turtle</name>
    <name type="synonym">Chelonia agassizi</name>
    <dbReference type="NCBI Taxonomy" id="8469"/>
    <lineage>
        <taxon>Eukaryota</taxon>
        <taxon>Metazoa</taxon>
        <taxon>Chordata</taxon>
        <taxon>Craniata</taxon>
        <taxon>Vertebrata</taxon>
        <taxon>Euteleostomi</taxon>
        <taxon>Archelosauria</taxon>
        <taxon>Testudinata</taxon>
        <taxon>Testudines</taxon>
        <taxon>Cryptodira</taxon>
        <taxon>Durocryptodira</taxon>
        <taxon>Americhelydia</taxon>
        <taxon>Chelonioidea</taxon>
        <taxon>Cheloniidae</taxon>
        <taxon>Chelonia</taxon>
    </lineage>
</organism>
<name>M7BWN8_CHEMY</name>
<comment type="subcellular location">
    <subcellularLocation>
        <location evidence="2">Membrane raft</location>
    </subcellularLocation>
    <subcellularLocation>
        <location evidence="1">Membrane</location>
        <topology evidence="1">Multi-pass membrane protein</topology>
    </subcellularLocation>
    <subcellularLocation>
        <location evidence="3">Secreted</location>
    </subcellularLocation>
</comment>
<evidence type="ECO:0000256" key="4">
    <source>
        <dbReference type="ARBA" id="ARBA00019701"/>
    </source>
</evidence>
<feature type="transmembrane region" description="Helical" evidence="17">
    <location>
        <begin position="491"/>
        <end position="513"/>
    </location>
</feature>
<feature type="transmembrane region" description="Helical" evidence="17">
    <location>
        <begin position="717"/>
        <end position="741"/>
    </location>
</feature>
<evidence type="ECO:0000259" key="18">
    <source>
        <dbReference type="PROSITE" id="PS50221"/>
    </source>
</evidence>
<dbReference type="SMART" id="SM00303">
    <property type="entry name" value="GPS"/>
    <property type="match status" value="1"/>
</dbReference>
<dbReference type="Gene3D" id="2.60.220.50">
    <property type="match status" value="1"/>
</dbReference>
<dbReference type="GO" id="GO:0030154">
    <property type="term" value="P:cell differentiation"/>
    <property type="evidence" value="ECO:0007669"/>
    <property type="project" value="UniProtKB-KW"/>
</dbReference>
<feature type="transmembrane region" description="Helical" evidence="17">
    <location>
        <begin position="690"/>
        <end position="711"/>
    </location>
</feature>
<dbReference type="InterPro" id="IPR057244">
    <property type="entry name" value="GAIN_B"/>
</dbReference>
<dbReference type="GO" id="GO:0007155">
    <property type="term" value="P:cell adhesion"/>
    <property type="evidence" value="ECO:0007669"/>
    <property type="project" value="UniProtKB-KW"/>
</dbReference>
<dbReference type="GO" id="GO:0007399">
    <property type="term" value="P:nervous system development"/>
    <property type="evidence" value="ECO:0007669"/>
    <property type="project" value="UniProtKB-KW"/>
</dbReference>
<evidence type="ECO:0000256" key="17">
    <source>
        <dbReference type="SAM" id="Phobius"/>
    </source>
</evidence>
<feature type="transmembrane region" description="Helical" evidence="17">
    <location>
        <begin position="551"/>
        <end position="577"/>
    </location>
</feature>
<dbReference type="Pfam" id="PF01825">
    <property type="entry name" value="GPS"/>
    <property type="match status" value="1"/>
</dbReference>
<dbReference type="Gene3D" id="1.20.1070.10">
    <property type="entry name" value="Rhodopsin 7-helix transmembrane proteins"/>
    <property type="match status" value="1"/>
</dbReference>
<feature type="transmembrane region" description="Helical" evidence="17">
    <location>
        <begin position="597"/>
        <end position="619"/>
    </location>
</feature>
<dbReference type="CDD" id="cd15995">
    <property type="entry name" value="7tmB2_GPR56"/>
    <property type="match status" value="1"/>
</dbReference>
<evidence type="ECO:0000256" key="1">
    <source>
        <dbReference type="ARBA" id="ARBA00004141"/>
    </source>
</evidence>
<feature type="transmembrane region" description="Helical" evidence="17">
    <location>
        <begin position="657"/>
        <end position="678"/>
    </location>
</feature>
<feature type="transmembrane region" description="Helical" evidence="17">
    <location>
        <begin position="525"/>
        <end position="545"/>
    </location>
</feature>
<dbReference type="InterPro" id="IPR040679">
    <property type="entry name" value="PLL"/>
</dbReference>
<keyword evidence="8" id="KW-0221">Differentiation</keyword>
<protein>
    <recommendedName>
        <fullName evidence="4">Adhesion G-protein coupled receptor G1</fullName>
    </recommendedName>
    <alternativeName>
        <fullName evidence="15">G-protein coupled receptor 56</fullName>
    </alternativeName>
</protein>
<evidence type="ECO:0000313" key="21">
    <source>
        <dbReference type="Proteomes" id="UP000031443"/>
    </source>
</evidence>
<dbReference type="InterPro" id="IPR046338">
    <property type="entry name" value="GAIN_dom_sf"/>
</dbReference>
<dbReference type="GO" id="GO:0007189">
    <property type="term" value="P:adenylate cyclase-activating G protein-coupled receptor signaling pathway"/>
    <property type="evidence" value="ECO:0007669"/>
    <property type="project" value="TreeGrafter"/>
</dbReference>
<evidence type="ECO:0000256" key="11">
    <source>
        <dbReference type="ARBA" id="ARBA00022902"/>
    </source>
</evidence>
<keyword evidence="7 17" id="KW-0812">Transmembrane</keyword>
<evidence type="ECO:0000313" key="20">
    <source>
        <dbReference type="EMBL" id="EMP32532.1"/>
    </source>
</evidence>
<dbReference type="EMBL" id="KB540019">
    <property type="protein sequence ID" value="EMP32532.1"/>
    <property type="molecule type" value="Genomic_DNA"/>
</dbReference>
<proteinExistence type="predicted"/>
<evidence type="ECO:0000256" key="9">
    <source>
        <dbReference type="ARBA" id="ARBA00022843"/>
    </source>
</evidence>
<comment type="subunit">
    <text evidence="16">Heterodimer of 2 chains generated by proteolytic processing; the large extracellular N-terminal fragment (ADGRG1 NT) and the membrane-bound C-terminal fragment (ADGRG1-CT) predominantly remain associated and non-covalently linked. ADGRG1 NT self-associates in a trans-trans manner; the homophilic interaction enhances receptor signaling. Interacts with TGM2. Interacts with heparin; leading to the reduction of ADGRG1 shedding. Interacts with COL3A1. Part of a GPCR-tetraspanin complex at least consisting of ADGRG1, CD81, eventually CD9, and GNA11 in which CD81 is enhancing the association of ADGRG1 with GNA11.</text>
</comment>
<reference evidence="21" key="1">
    <citation type="journal article" date="2013" name="Nat. Genet.">
        <title>The draft genomes of soft-shell turtle and green sea turtle yield insights into the development and evolution of the turtle-specific body plan.</title>
        <authorList>
            <person name="Wang Z."/>
            <person name="Pascual-Anaya J."/>
            <person name="Zadissa A."/>
            <person name="Li W."/>
            <person name="Niimura Y."/>
            <person name="Huang Z."/>
            <person name="Li C."/>
            <person name="White S."/>
            <person name="Xiong Z."/>
            <person name="Fang D."/>
            <person name="Wang B."/>
            <person name="Ming Y."/>
            <person name="Chen Y."/>
            <person name="Zheng Y."/>
            <person name="Kuraku S."/>
            <person name="Pignatelli M."/>
            <person name="Herrero J."/>
            <person name="Beal K."/>
            <person name="Nozawa M."/>
            <person name="Li Q."/>
            <person name="Wang J."/>
            <person name="Zhang H."/>
            <person name="Yu L."/>
            <person name="Shigenobu S."/>
            <person name="Wang J."/>
            <person name="Liu J."/>
            <person name="Flicek P."/>
            <person name="Searle S."/>
            <person name="Wang J."/>
            <person name="Kuratani S."/>
            <person name="Yin Y."/>
            <person name="Aken B."/>
            <person name="Zhang G."/>
            <person name="Irie N."/>
        </authorList>
    </citation>
    <scope>NUCLEOTIDE SEQUENCE [LARGE SCALE GENOMIC DNA]</scope>
</reference>
<dbReference type="GO" id="GO:0045121">
    <property type="term" value="C:membrane raft"/>
    <property type="evidence" value="ECO:0007669"/>
    <property type="project" value="UniProtKB-SubCell"/>
</dbReference>
<dbReference type="GO" id="GO:0005576">
    <property type="term" value="C:extracellular region"/>
    <property type="evidence" value="ECO:0007669"/>
    <property type="project" value="UniProtKB-SubCell"/>
</dbReference>
<dbReference type="GO" id="GO:0004930">
    <property type="term" value="F:G protein-coupled receptor activity"/>
    <property type="evidence" value="ECO:0007669"/>
    <property type="project" value="InterPro"/>
</dbReference>
<feature type="domain" description="G-protein coupled receptors family 2 profile 2" evidence="19">
    <location>
        <begin position="489"/>
        <end position="744"/>
    </location>
</feature>
<dbReference type="GO" id="GO:0005886">
    <property type="term" value="C:plasma membrane"/>
    <property type="evidence" value="ECO:0007669"/>
    <property type="project" value="TreeGrafter"/>
</dbReference>
<dbReference type="Pfam" id="PF18587">
    <property type="entry name" value="PLL"/>
    <property type="match status" value="1"/>
</dbReference>
<keyword evidence="13 17" id="KW-0472">Membrane</keyword>
<dbReference type="GO" id="GO:0007166">
    <property type="term" value="P:cell surface receptor signaling pathway"/>
    <property type="evidence" value="ECO:0007669"/>
    <property type="project" value="InterPro"/>
</dbReference>
<evidence type="ECO:0000256" key="15">
    <source>
        <dbReference type="ARBA" id="ARBA00033134"/>
    </source>
</evidence>